<evidence type="ECO:0000313" key="5">
    <source>
        <dbReference type="EMBL" id="KAF1745923.1"/>
    </source>
</evidence>
<proteinExistence type="predicted"/>
<dbReference type="EMBL" id="WUAV01000006">
    <property type="protein sequence ID" value="KAF1745923.1"/>
    <property type="molecule type" value="Genomic_DNA"/>
</dbReference>
<keyword evidence="1" id="KW-0479">Metal-binding</keyword>
<dbReference type="GO" id="GO:0046872">
    <property type="term" value="F:metal ion binding"/>
    <property type="evidence" value="ECO:0007669"/>
    <property type="project" value="UniProtKB-KW"/>
</dbReference>
<dbReference type="AlphaFoldDB" id="A0A6A5FTP8"/>
<dbReference type="GO" id="GO:0003994">
    <property type="term" value="F:aconitate hydratase activity"/>
    <property type="evidence" value="ECO:0007669"/>
    <property type="project" value="TreeGrafter"/>
</dbReference>
<dbReference type="Gene3D" id="3.30.499.10">
    <property type="entry name" value="Aconitase, domain 3"/>
    <property type="match status" value="1"/>
</dbReference>
<dbReference type="PANTHER" id="PTHR43160:SF3">
    <property type="entry name" value="ACONITATE HYDRATASE, MITOCHONDRIAL"/>
    <property type="match status" value="1"/>
</dbReference>
<dbReference type="InterPro" id="IPR050926">
    <property type="entry name" value="Aconitase/IPM_isomerase"/>
</dbReference>
<dbReference type="SUPFAM" id="SSF53732">
    <property type="entry name" value="Aconitase iron-sulfur domain"/>
    <property type="match status" value="1"/>
</dbReference>
<name>A0A6A5FTP8_CAERE</name>
<gene>
    <name evidence="5" type="ORF">GCK72_022370</name>
</gene>
<evidence type="ECO:0000256" key="3">
    <source>
        <dbReference type="ARBA" id="ARBA00023014"/>
    </source>
</evidence>
<dbReference type="PANTHER" id="PTHR43160">
    <property type="entry name" value="ACONITATE HYDRATASE B"/>
    <property type="match status" value="1"/>
</dbReference>
<dbReference type="InterPro" id="IPR015931">
    <property type="entry name" value="Acnase/IPM_dHydase_lsu_aba_1/3"/>
</dbReference>
<dbReference type="GO" id="GO:0006099">
    <property type="term" value="P:tricarboxylic acid cycle"/>
    <property type="evidence" value="ECO:0007669"/>
    <property type="project" value="TreeGrafter"/>
</dbReference>
<dbReference type="InterPro" id="IPR036008">
    <property type="entry name" value="Aconitase_4Fe-4S_dom"/>
</dbReference>
<accession>A0A6A5FTP8</accession>
<protein>
    <recommendedName>
        <fullName evidence="4">Aconitase/3-isopropylmalate dehydratase large subunit alpha/beta/alpha domain-containing protein</fullName>
    </recommendedName>
</protein>
<dbReference type="KEGG" id="crq:GCK72_022370"/>
<keyword evidence="2" id="KW-0408">Iron</keyword>
<dbReference type="RefSeq" id="XP_003096781.2">
    <property type="nucleotide sequence ID" value="XM_003096733.2"/>
</dbReference>
<dbReference type="GO" id="GO:0005829">
    <property type="term" value="C:cytosol"/>
    <property type="evidence" value="ECO:0007669"/>
    <property type="project" value="TreeGrafter"/>
</dbReference>
<dbReference type="Proteomes" id="UP000483820">
    <property type="component" value="Chromosome X"/>
</dbReference>
<comment type="caution">
    <text evidence="5">The sequence shown here is derived from an EMBL/GenBank/DDBJ whole genome shotgun (WGS) entry which is preliminary data.</text>
</comment>
<dbReference type="GeneID" id="9825269"/>
<dbReference type="CTD" id="9825269"/>
<keyword evidence="3" id="KW-0411">Iron-sulfur</keyword>
<reference evidence="5 6" key="1">
    <citation type="submission" date="2019-12" db="EMBL/GenBank/DDBJ databases">
        <title>Chromosome-level assembly of the Caenorhabditis remanei genome.</title>
        <authorList>
            <person name="Teterina A.A."/>
            <person name="Willis J.H."/>
            <person name="Phillips P.C."/>
        </authorList>
    </citation>
    <scope>NUCLEOTIDE SEQUENCE [LARGE SCALE GENOMIC DNA]</scope>
    <source>
        <strain evidence="5 6">PX506</strain>
        <tissue evidence="5">Whole organism</tissue>
    </source>
</reference>
<sequence length="163" mass="18129">MTELVTIKPSTSTSTLLPHTSTDHSLQILLLQSTNLEIFGHSILRSPCSNFSYESMSRAASIAEQALDKRLKAKLILTITPGFEQVSATIGRDGLSNILAKFGGMVLANAYVPCIGQWDRQDVKKRERGAPFSPPTTVTFSEYQRSQKVLKRKNTCRYKEFAC</sequence>
<evidence type="ECO:0000259" key="4">
    <source>
        <dbReference type="Pfam" id="PF00330"/>
    </source>
</evidence>
<dbReference type="GO" id="GO:0005739">
    <property type="term" value="C:mitochondrion"/>
    <property type="evidence" value="ECO:0007669"/>
    <property type="project" value="TreeGrafter"/>
</dbReference>
<organism evidence="5 6">
    <name type="scientific">Caenorhabditis remanei</name>
    <name type="common">Caenorhabditis vulgaris</name>
    <dbReference type="NCBI Taxonomy" id="31234"/>
    <lineage>
        <taxon>Eukaryota</taxon>
        <taxon>Metazoa</taxon>
        <taxon>Ecdysozoa</taxon>
        <taxon>Nematoda</taxon>
        <taxon>Chromadorea</taxon>
        <taxon>Rhabditida</taxon>
        <taxon>Rhabditina</taxon>
        <taxon>Rhabditomorpha</taxon>
        <taxon>Rhabditoidea</taxon>
        <taxon>Rhabditidae</taxon>
        <taxon>Peloderinae</taxon>
        <taxon>Caenorhabditis</taxon>
    </lineage>
</organism>
<evidence type="ECO:0000313" key="6">
    <source>
        <dbReference type="Proteomes" id="UP000483820"/>
    </source>
</evidence>
<dbReference type="Pfam" id="PF00330">
    <property type="entry name" value="Aconitase"/>
    <property type="match status" value="1"/>
</dbReference>
<evidence type="ECO:0000256" key="2">
    <source>
        <dbReference type="ARBA" id="ARBA00023004"/>
    </source>
</evidence>
<evidence type="ECO:0000256" key="1">
    <source>
        <dbReference type="ARBA" id="ARBA00022723"/>
    </source>
</evidence>
<feature type="domain" description="Aconitase/3-isopropylmalate dehydratase large subunit alpha/beta/alpha" evidence="4">
    <location>
        <begin position="48"/>
        <end position="125"/>
    </location>
</feature>
<dbReference type="GO" id="GO:0051539">
    <property type="term" value="F:4 iron, 4 sulfur cluster binding"/>
    <property type="evidence" value="ECO:0007669"/>
    <property type="project" value="TreeGrafter"/>
</dbReference>
<dbReference type="InterPro" id="IPR001030">
    <property type="entry name" value="Acoase/IPM_deHydtase_lsu_aba"/>
</dbReference>